<dbReference type="Proteomes" id="UP000607653">
    <property type="component" value="Unassembled WGS sequence"/>
</dbReference>
<evidence type="ECO:0000313" key="2">
    <source>
        <dbReference type="EMBL" id="DAD45790.1"/>
    </source>
</evidence>
<keyword evidence="1" id="KW-0472">Membrane</keyword>
<name>A0A822ZMU3_NELNU</name>
<keyword evidence="1" id="KW-0812">Transmembrane</keyword>
<gene>
    <name evidence="2" type="ORF">HUJ06_004020</name>
</gene>
<comment type="caution">
    <text evidence="2">The sequence shown here is derived from an EMBL/GenBank/DDBJ whole genome shotgun (WGS) entry which is preliminary data.</text>
</comment>
<dbReference type="EMBL" id="DUZY01000007">
    <property type="protein sequence ID" value="DAD45790.1"/>
    <property type="molecule type" value="Genomic_DNA"/>
</dbReference>
<sequence>MICVLEGPRPREQGWSSFARNLQAFLVKVERKGEEPNGSPMVCNSTSLCLPASSKKQTPLCQEVLVNSATVLRKITLDEEGSNWEHRMVLKVDKVVRDWTKVLNTVAERLGVDKCYFVLMWFSLFFLSPFFNLFLVNKCYFVLLDENPP</sequence>
<organism evidence="2 3">
    <name type="scientific">Nelumbo nucifera</name>
    <name type="common">Sacred lotus</name>
    <dbReference type="NCBI Taxonomy" id="4432"/>
    <lineage>
        <taxon>Eukaryota</taxon>
        <taxon>Viridiplantae</taxon>
        <taxon>Streptophyta</taxon>
        <taxon>Embryophyta</taxon>
        <taxon>Tracheophyta</taxon>
        <taxon>Spermatophyta</taxon>
        <taxon>Magnoliopsida</taxon>
        <taxon>Proteales</taxon>
        <taxon>Nelumbonaceae</taxon>
        <taxon>Nelumbo</taxon>
    </lineage>
</organism>
<evidence type="ECO:0000313" key="3">
    <source>
        <dbReference type="Proteomes" id="UP000607653"/>
    </source>
</evidence>
<keyword evidence="1" id="KW-1133">Transmembrane helix</keyword>
<keyword evidence="3" id="KW-1185">Reference proteome</keyword>
<accession>A0A822ZMU3</accession>
<dbReference type="AlphaFoldDB" id="A0A822ZMU3"/>
<feature type="transmembrane region" description="Helical" evidence="1">
    <location>
        <begin position="115"/>
        <end position="135"/>
    </location>
</feature>
<proteinExistence type="predicted"/>
<protein>
    <submittedName>
        <fullName evidence="2">Uncharacterized protein</fullName>
    </submittedName>
</protein>
<reference evidence="2 3" key="1">
    <citation type="journal article" date="2020" name="Mol. Biol. Evol.">
        <title>Distinct Expression and Methylation Patterns for Genes with Different Fates following a Single Whole-Genome Duplication in Flowering Plants.</title>
        <authorList>
            <person name="Shi T."/>
            <person name="Rahmani R.S."/>
            <person name="Gugger P.F."/>
            <person name="Wang M."/>
            <person name="Li H."/>
            <person name="Zhang Y."/>
            <person name="Li Z."/>
            <person name="Wang Q."/>
            <person name="Van de Peer Y."/>
            <person name="Marchal K."/>
            <person name="Chen J."/>
        </authorList>
    </citation>
    <scope>NUCLEOTIDE SEQUENCE [LARGE SCALE GENOMIC DNA]</scope>
    <source>
        <tissue evidence="2">Leaf</tissue>
    </source>
</reference>
<evidence type="ECO:0000256" key="1">
    <source>
        <dbReference type="SAM" id="Phobius"/>
    </source>
</evidence>